<dbReference type="AlphaFoldDB" id="A0A9B0U4S4"/>
<proteinExistence type="predicted"/>
<dbReference type="Proteomes" id="UP000504623">
    <property type="component" value="Unplaced"/>
</dbReference>
<feature type="region of interest" description="Disordered" evidence="1">
    <location>
        <begin position="147"/>
        <end position="242"/>
    </location>
</feature>
<dbReference type="PANTHER" id="PTHR36871">
    <property type="entry name" value="COILED-COIL DOMAIN-CONTAINING PROTEIN 190"/>
    <property type="match status" value="1"/>
</dbReference>
<evidence type="ECO:0000313" key="3">
    <source>
        <dbReference type="RefSeq" id="XP_006873500.1"/>
    </source>
</evidence>
<evidence type="ECO:0000313" key="2">
    <source>
        <dbReference type="Proteomes" id="UP000504623"/>
    </source>
</evidence>
<name>A0A9B0U4S4_CHRAS</name>
<dbReference type="CTD" id="339512"/>
<dbReference type="OrthoDB" id="10050903at2759"/>
<feature type="compositionally biased region" description="Basic and acidic residues" evidence="1">
    <location>
        <begin position="150"/>
        <end position="171"/>
    </location>
</feature>
<feature type="compositionally biased region" description="Basic and acidic residues" evidence="1">
    <location>
        <begin position="205"/>
        <end position="226"/>
    </location>
</feature>
<keyword evidence="2" id="KW-1185">Reference proteome</keyword>
<protein>
    <submittedName>
        <fullName evidence="3">LOW QUALITY PROTEIN: coiled-coil domain-containing protein C1orf110 homolog</fullName>
    </submittedName>
</protein>
<accession>A0A9B0U4S4</accession>
<reference evidence="3" key="1">
    <citation type="submission" date="2025-08" db="UniProtKB">
        <authorList>
            <consortium name="RefSeq"/>
        </authorList>
    </citation>
    <scope>IDENTIFICATION</scope>
    <source>
        <tissue evidence="3">Spleen</tissue>
    </source>
</reference>
<dbReference type="RefSeq" id="XP_006873500.1">
    <property type="nucleotide sequence ID" value="XM_006873438.1"/>
</dbReference>
<dbReference type="InterPro" id="IPR031525">
    <property type="entry name" value="CC190"/>
</dbReference>
<sequence length="320" mass="36672">MDRHLVKGLMHKHVDLEMKTAKQAEFRLNQSTQRLENICLYNMKLLTREQKQVQKELQRLQQADIIQKKLSSYFASGIQELPKDVHIFSPQGRQKQRAPQPNKFRALATKMPQEVNKTKTQMPPLSHSGLKDPMKKKEQWLSQNYRSAHFTKEKPQIQEKDSIKPLKDANSNKDISFLSQDQEVSTSSLSQDPDYSPADESGMTHMDETRPTDANLHSDQDTDKEIPPNPMEAASAGNMNEEATKSTYLELFEKVRNAHYLRHRVPPESERLLSIGEIFGHVKSSPCKEGKEYENRLPSKSLPFQPYNEILIVPPAGKVG</sequence>
<dbReference type="Pfam" id="PF15768">
    <property type="entry name" value="CC190"/>
    <property type="match status" value="1"/>
</dbReference>
<gene>
    <name evidence="3" type="primary">LOC102822015</name>
</gene>
<dbReference type="GeneID" id="102822015"/>
<organism evidence="2 3">
    <name type="scientific">Chrysochloris asiatica</name>
    <name type="common">Cape golden mole</name>
    <dbReference type="NCBI Taxonomy" id="185453"/>
    <lineage>
        <taxon>Eukaryota</taxon>
        <taxon>Metazoa</taxon>
        <taxon>Chordata</taxon>
        <taxon>Craniata</taxon>
        <taxon>Vertebrata</taxon>
        <taxon>Euteleostomi</taxon>
        <taxon>Mammalia</taxon>
        <taxon>Eutheria</taxon>
        <taxon>Afrotheria</taxon>
        <taxon>Chrysochloridae</taxon>
        <taxon>Chrysochlorinae</taxon>
        <taxon>Chrysochloris</taxon>
    </lineage>
</organism>
<evidence type="ECO:0000256" key="1">
    <source>
        <dbReference type="SAM" id="MobiDB-lite"/>
    </source>
</evidence>
<feature type="compositionally biased region" description="Polar residues" evidence="1">
    <location>
        <begin position="172"/>
        <end position="193"/>
    </location>
</feature>
<dbReference type="PANTHER" id="PTHR36871:SF1">
    <property type="entry name" value="COILED-COIL DOMAIN-CONTAINING PROTEIN 190"/>
    <property type="match status" value="1"/>
</dbReference>